<dbReference type="InParanoid" id="A0A409Y8S3"/>
<organism evidence="2 3">
    <name type="scientific">Gymnopilus dilepis</name>
    <dbReference type="NCBI Taxonomy" id="231916"/>
    <lineage>
        <taxon>Eukaryota</taxon>
        <taxon>Fungi</taxon>
        <taxon>Dikarya</taxon>
        <taxon>Basidiomycota</taxon>
        <taxon>Agaricomycotina</taxon>
        <taxon>Agaricomycetes</taxon>
        <taxon>Agaricomycetidae</taxon>
        <taxon>Agaricales</taxon>
        <taxon>Agaricineae</taxon>
        <taxon>Hymenogastraceae</taxon>
        <taxon>Gymnopilus</taxon>
    </lineage>
</organism>
<dbReference type="Pfam" id="PF01738">
    <property type="entry name" value="DLH"/>
    <property type="match status" value="1"/>
</dbReference>
<dbReference type="EMBL" id="NHYE01001068">
    <property type="protein sequence ID" value="PPQ99348.1"/>
    <property type="molecule type" value="Genomic_DNA"/>
</dbReference>
<dbReference type="Gene3D" id="3.40.50.1820">
    <property type="entry name" value="alpha/beta hydrolase"/>
    <property type="match status" value="1"/>
</dbReference>
<dbReference type="SUPFAM" id="SSF53474">
    <property type="entry name" value="alpha/beta-Hydrolases"/>
    <property type="match status" value="1"/>
</dbReference>
<dbReference type="InterPro" id="IPR002925">
    <property type="entry name" value="Dienelactn_hydro"/>
</dbReference>
<dbReference type="GO" id="GO:0016787">
    <property type="term" value="F:hydrolase activity"/>
    <property type="evidence" value="ECO:0007669"/>
    <property type="project" value="InterPro"/>
</dbReference>
<keyword evidence="3" id="KW-1185">Reference proteome</keyword>
<evidence type="ECO:0000313" key="3">
    <source>
        <dbReference type="Proteomes" id="UP000284706"/>
    </source>
</evidence>
<dbReference type="PANTHER" id="PTHR17630">
    <property type="entry name" value="DIENELACTONE HYDROLASE"/>
    <property type="match status" value="1"/>
</dbReference>
<dbReference type="PANTHER" id="PTHR17630:SF44">
    <property type="entry name" value="PROTEIN AIM2"/>
    <property type="match status" value="1"/>
</dbReference>
<feature type="domain" description="Dienelactone hydrolase" evidence="1">
    <location>
        <begin position="34"/>
        <end position="240"/>
    </location>
</feature>
<reference evidence="2 3" key="1">
    <citation type="journal article" date="2018" name="Evol. Lett.">
        <title>Horizontal gene cluster transfer increased hallucinogenic mushroom diversity.</title>
        <authorList>
            <person name="Reynolds H.T."/>
            <person name="Vijayakumar V."/>
            <person name="Gluck-Thaler E."/>
            <person name="Korotkin H.B."/>
            <person name="Matheny P.B."/>
            <person name="Slot J.C."/>
        </authorList>
    </citation>
    <scope>NUCLEOTIDE SEQUENCE [LARGE SCALE GENOMIC DNA]</scope>
    <source>
        <strain evidence="2 3">SRW20</strain>
    </source>
</reference>
<evidence type="ECO:0000259" key="1">
    <source>
        <dbReference type="Pfam" id="PF01738"/>
    </source>
</evidence>
<dbReference type="STRING" id="231916.A0A409Y8S3"/>
<name>A0A409Y8S3_9AGAR</name>
<dbReference type="Proteomes" id="UP000284706">
    <property type="component" value="Unassembled WGS sequence"/>
</dbReference>
<comment type="caution">
    <text evidence="2">The sequence shown here is derived from an EMBL/GenBank/DDBJ whole genome shotgun (WGS) entry which is preliminary data.</text>
</comment>
<dbReference type="InterPro" id="IPR029058">
    <property type="entry name" value="AB_hydrolase_fold"/>
</dbReference>
<dbReference type="OrthoDB" id="1393670at2759"/>
<dbReference type="FunCoup" id="A0A409Y8S3">
    <property type="interactions" value="21"/>
</dbReference>
<proteinExistence type="predicted"/>
<dbReference type="AlphaFoldDB" id="A0A409Y8S3"/>
<sequence>MTTLLAGPLGDHCVEGVKHTGTPVGKIVKIANVETYVSEPPANTTAPKKVILFFADVFGPFFVNAKLLQDYFASNGFYVVGLDYFFGDTIDLHNEEASFDRNAWFTKSRKQATEATPGWVKAVREIYGEDAKYTAVGYCFGGPFVLDLAATDDVVAVAFAHPAFVTDEQFKNIKKVDHTFPAENRRKAEDILAEGKKTYLLQLFSGVSHGFATRADPEIEAQRWAKEESARSIVGWFKRFSS</sequence>
<protein>
    <recommendedName>
        <fullName evidence="1">Dienelactone hydrolase domain-containing protein</fullName>
    </recommendedName>
</protein>
<evidence type="ECO:0000313" key="2">
    <source>
        <dbReference type="EMBL" id="PPQ99348.1"/>
    </source>
</evidence>
<gene>
    <name evidence="2" type="ORF">CVT26_014011</name>
</gene>
<accession>A0A409Y8S3</accession>